<dbReference type="AlphaFoldDB" id="S7ZLP8"/>
<gene>
    <name evidence="2" type="ORF">PDE_06530</name>
</gene>
<protein>
    <submittedName>
        <fullName evidence="2">Uncharacterized protein</fullName>
    </submittedName>
</protein>
<evidence type="ECO:0000256" key="1">
    <source>
        <dbReference type="SAM" id="MobiDB-lite"/>
    </source>
</evidence>
<dbReference type="Proteomes" id="UP000019376">
    <property type="component" value="Unassembled WGS sequence"/>
</dbReference>
<keyword evidence="3" id="KW-1185">Reference proteome</keyword>
<feature type="region of interest" description="Disordered" evidence="1">
    <location>
        <begin position="64"/>
        <end position="84"/>
    </location>
</feature>
<sequence length="107" mass="12386">MGRECRPGEAVLYRSRIIIINMNYHDTPAHAAIHRHPCVHPWRQFLGHLSEALGRDSQWKKRACETVEGHHNDDADDDDGDAADTVPLGLENLRSWSLPIFERCFRW</sequence>
<evidence type="ECO:0000313" key="3">
    <source>
        <dbReference type="Proteomes" id="UP000019376"/>
    </source>
</evidence>
<reference evidence="2 3" key="1">
    <citation type="journal article" date="2013" name="PLoS ONE">
        <title>Genomic and secretomic analyses reveal unique features of the lignocellulolytic enzyme system of Penicillium decumbens.</title>
        <authorList>
            <person name="Liu G."/>
            <person name="Zhang L."/>
            <person name="Wei X."/>
            <person name="Zou G."/>
            <person name="Qin Y."/>
            <person name="Ma L."/>
            <person name="Li J."/>
            <person name="Zheng H."/>
            <person name="Wang S."/>
            <person name="Wang C."/>
            <person name="Xun L."/>
            <person name="Zhao G.-P."/>
            <person name="Zhou Z."/>
            <person name="Qu Y."/>
        </authorList>
    </citation>
    <scope>NUCLEOTIDE SEQUENCE [LARGE SCALE GENOMIC DNA]</scope>
    <source>
        <strain evidence="3">114-2 / CGMCC 5302</strain>
    </source>
</reference>
<dbReference type="HOGENOM" id="CLU_2210884_0_0_1"/>
<evidence type="ECO:0000313" key="2">
    <source>
        <dbReference type="EMBL" id="EPS31575.1"/>
    </source>
</evidence>
<name>S7ZLP8_PENO1</name>
<feature type="compositionally biased region" description="Basic and acidic residues" evidence="1">
    <location>
        <begin position="64"/>
        <end position="73"/>
    </location>
</feature>
<dbReference type="EMBL" id="KB644413">
    <property type="protein sequence ID" value="EPS31575.1"/>
    <property type="molecule type" value="Genomic_DNA"/>
</dbReference>
<accession>S7ZLP8</accession>
<proteinExistence type="predicted"/>
<organism evidence="2 3">
    <name type="scientific">Penicillium oxalicum (strain 114-2 / CGMCC 5302)</name>
    <name type="common">Penicillium decumbens</name>
    <dbReference type="NCBI Taxonomy" id="933388"/>
    <lineage>
        <taxon>Eukaryota</taxon>
        <taxon>Fungi</taxon>
        <taxon>Dikarya</taxon>
        <taxon>Ascomycota</taxon>
        <taxon>Pezizomycotina</taxon>
        <taxon>Eurotiomycetes</taxon>
        <taxon>Eurotiomycetidae</taxon>
        <taxon>Eurotiales</taxon>
        <taxon>Aspergillaceae</taxon>
        <taxon>Penicillium</taxon>
    </lineage>
</organism>